<keyword evidence="1" id="KW-0677">Repeat</keyword>
<proteinExistence type="predicted"/>
<evidence type="ECO:0000256" key="1">
    <source>
        <dbReference type="ARBA" id="ARBA00022737"/>
    </source>
</evidence>
<organism evidence="2 3">
    <name type="scientific">Coprinopsis marcescibilis</name>
    <name type="common">Agaric fungus</name>
    <name type="synonym">Psathyrella marcescibilis</name>
    <dbReference type="NCBI Taxonomy" id="230819"/>
    <lineage>
        <taxon>Eukaryota</taxon>
        <taxon>Fungi</taxon>
        <taxon>Dikarya</taxon>
        <taxon>Basidiomycota</taxon>
        <taxon>Agaricomycotina</taxon>
        <taxon>Agaricomycetes</taxon>
        <taxon>Agaricomycetidae</taxon>
        <taxon>Agaricales</taxon>
        <taxon>Agaricineae</taxon>
        <taxon>Psathyrellaceae</taxon>
        <taxon>Coprinopsis</taxon>
    </lineage>
</organism>
<reference evidence="2 3" key="1">
    <citation type="journal article" date="2019" name="Nat. Ecol. Evol.">
        <title>Megaphylogeny resolves global patterns of mushroom evolution.</title>
        <authorList>
            <person name="Varga T."/>
            <person name="Krizsan K."/>
            <person name="Foldi C."/>
            <person name="Dima B."/>
            <person name="Sanchez-Garcia M."/>
            <person name="Sanchez-Ramirez S."/>
            <person name="Szollosi G.J."/>
            <person name="Szarkandi J.G."/>
            <person name="Papp V."/>
            <person name="Albert L."/>
            <person name="Andreopoulos W."/>
            <person name="Angelini C."/>
            <person name="Antonin V."/>
            <person name="Barry K.W."/>
            <person name="Bougher N.L."/>
            <person name="Buchanan P."/>
            <person name="Buyck B."/>
            <person name="Bense V."/>
            <person name="Catcheside P."/>
            <person name="Chovatia M."/>
            <person name="Cooper J."/>
            <person name="Damon W."/>
            <person name="Desjardin D."/>
            <person name="Finy P."/>
            <person name="Geml J."/>
            <person name="Haridas S."/>
            <person name="Hughes K."/>
            <person name="Justo A."/>
            <person name="Karasinski D."/>
            <person name="Kautmanova I."/>
            <person name="Kiss B."/>
            <person name="Kocsube S."/>
            <person name="Kotiranta H."/>
            <person name="LaButti K.M."/>
            <person name="Lechner B.E."/>
            <person name="Liimatainen K."/>
            <person name="Lipzen A."/>
            <person name="Lukacs Z."/>
            <person name="Mihaltcheva S."/>
            <person name="Morgado L.N."/>
            <person name="Niskanen T."/>
            <person name="Noordeloos M.E."/>
            <person name="Ohm R.A."/>
            <person name="Ortiz-Santana B."/>
            <person name="Ovrebo C."/>
            <person name="Racz N."/>
            <person name="Riley R."/>
            <person name="Savchenko A."/>
            <person name="Shiryaev A."/>
            <person name="Soop K."/>
            <person name="Spirin V."/>
            <person name="Szebenyi C."/>
            <person name="Tomsovsky M."/>
            <person name="Tulloss R.E."/>
            <person name="Uehling J."/>
            <person name="Grigoriev I.V."/>
            <person name="Vagvolgyi C."/>
            <person name="Papp T."/>
            <person name="Martin F.M."/>
            <person name="Miettinen O."/>
            <person name="Hibbett D.S."/>
            <person name="Nagy L.G."/>
        </authorList>
    </citation>
    <scope>NUCLEOTIDE SEQUENCE [LARGE SCALE GENOMIC DNA]</scope>
    <source>
        <strain evidence="2 3">CBS 121175</strain>
    </source>
</reference>
<evidence type="ECO:0000313" key="2">
    <source>
        <dbReference type="EMBL" id="TFK29263.1"/>
    </source>
</evidence>
<dbReference type="Pfam" id="PF01535">
    <property type="entry name" value="PPR"/>
    <property type="match status" value="2"/>
</dbReference>
<dbReference type="InterPro" id="IPR002885">
    <property type="entry name" value="PPR_rpt"/>
</dbReference>
<gene>
    <name evidence="2" type="ORF">FA15DRAFT_582706</name>
</gene>
<name>A0A5C3L9S7_COPMA</name>
<dbReference type="PANTHER" id="PTHR47942">
    <property type="entry name" value="TETRATRICOPEPTIDE REPEAT (TPR)-LIKE SUPERFAMILY PROTEIN-RELATED"/>
    <property type="match status" value="1"/>
</dbReference>
<dbReference type="EMBL" id="ML210150">
    <property type="protein sequence ID" value="TFK29263.1"/>
    <property type="molecule type" value="Genomic_DNA"/>
</dbReference>
<accession>A0A5C3L9S7</accession>
<dbReference type="Proteomes" id="UP000307440">
    <property type="component" value="Unassembled WGS sequence"/>
</dbReference>
<evidence type="ECO:0000313" key="3">
    <source>
        <dbReference type="Proteomes" id="UP000307440"/>
    </source>
</evidence>
<dbReference type="PANTHER" id="PTHR47942:SF63">
    <property type="entry name" value="PENTATRICOPEPTIDE REPEAT-CONTAINING PROTEIN"/>
    <property type="match status" value="1"/>
</dbReference>
<dbReference type="InterPro" id="IPR011990">
    <property type="entry name" value="TPR-like_helical_dom_sf"/>
</dbReference>
<dbReference type="AlphaFoldDB" id="A0A5C3L9S7"/>
<sequence>MASSKNIQAAWDAFVAFDALKGHPEVAQNLPHPPFYALDRLCRFITFSRPVTKTHFRAQLAVMRRMWEAGGKPPLAAWNSLINFAGKGLRTGSKEEYKTAVSIFNDMVAGRCPGSRLPKGVIDYGRLTNHINTPIQPNLVTFNILLDVATRSLHSDSVKHAVGLFTQSGFAPDFISHMCMLRYHSKKRSLEGVRATLTKIKEQRIIMPIDGFNAVISAYAYNNRHDLALAVFRLLENNITLSDDQEGIHSVRDLLSREERLEVPDNVKPDVATYTAMIQSMAYIGDFVHTFDIFNEFLSSRDTARIHPSTSAAFRAVFLGFSKHGADPSWIVPDTGEVSRWNLSNLQLVFRLFLKLPAQEVPTRSTVYWIMSAFDKTSGHDKKLLREVWAQMKGRYTTARPMLFSQPRLRRMEETIYNYTPH</sequence>
<dbReference type="InterPro" id="IPR051222">
    <property type="entry name" value="PPR/CCM1_RNA-binding"/>
</dbReference>
<protein>
    <recommendedName>
        <fullName evidence="4">Pentatricopeptide repeat-containing protein</fullName>
    </recommendedName>
</protein>
<evidence type="ECO:0008006" key="4">
    <source>
        <dbReference type="Google" id="ProtNLM"/>
    </source>
</evidence>
<dbReference type="OrthoDB" id="1908178at2759"/>
<dbReference type="Gene3D" id="1.25.40.10">
    <property type="entry name" value="Tetratricopeptide repeat domain"/>
    <property type="match status" value="1"/>
</dbReference>
<keyword evidence="3" id="KW-1185">Reference proteome</keyword>
<dbReference type="STRING" id="230819.A0A5C3L9S7"/>